<evidence type="ECO:0000259" key="3">
    <source>
        <dbReference type="Pfam" id="PF14916"/>
    </source>
</evidence>
<evidence type="ECO:0000256" key="1">
    <source>
        <dbReference type="ARBA" id="ARBA00023054"/>
    </source>
</evidence>
<accession>A0ABM4Q0G5</accession>
<dbReference type="GeneID" id="103566040"/>
<feature type="region of interest" description="Disordered" evidence="2">
    <location>
        <begin position="236"/>
        <end position="266"/>
    </location>
</feature>
<reference evidence="6" key="1">
    <citation type="submission" date="2025-08" db="UniProtKB">
        <authorList>
            <consortium name="RefSeq"/>
        </authorList>
    </citation>
    <scope>IDENTIFICATION</scope>
    <source>
        <tissue evidence="6">Blood</tissue>
    </source>
</reference>
<evidence type="ECO:0000259" key="4">
    <source>
        <dbReference type="Pfam" id="PF14917"/>
    </source>
</evidence>
<feature type="region of interest" description="Disordered" evidence="2">
    <location>
        <begin position="139"/>
        <end position="187"/>
    </location>
</feature>
<keyword evidence="5" id="KW-1185">Reference proteome</keyword>
<protein>
    <submittedName>
        <fullName evidence="6">Coiled-coil domain-containing protein 74B isoform X12</fullName>
    </submittedName>
</protein>
<name>A0ABM4Q0G5_EQUPR</name>
<dbReference type="Pfam" id="PF14917">
    <property type="entry name" value="CCDC74_C"/>
    <property type="match status" value="1"/>
</dbReference>
<dbReference type="InterPro" id="IPR039496">
    <property type="entry name" value="CCDC92/74_N"/>
</dbReference>
<proteinExistence type="predicted"/>
<sequence length="320" mass="34735">MRTRRQAGAVGPPSQLTCSRGGGDMSAAGVAAGQRPLSSGALGSRGASRPRLRPSAVPQPPGPHGAQPGLSEAQKRVLDLEKSLQFLQQQHSETLVKLHEEIEHLKRENKDLQYKLIMNQKPQKRGSISNSSFQSIKSVSNSTVSANSQGKARPQPGSSKKQDSKADVPQKMELEEEPPGATLLHNGKLDKAAGTQGQAKPTTLQQCEVVIRQLWNANLLQAQELQHLKSLLEGNQRPKAAPEEAGPSSPKDQEALHPGAMQFPKVPTKGVSKKCLILSPMPVAERAILPALKQTLKNNFAERQKRLQVVQSRRLHRSVL</sequence>
<dbReference type="PANTHER" id="PTHR14882:SF5">
    <property type="entry name" value="COILED-COIL DOMAIN CONTAINING 74A"/>
    <property type="match status" value="1"/>
</dbReference>
<feature type="domain" description="Coiled coil protein 74 C-terminal" evidence="4">
    <location>
        <begin position="199"/>
        <end position="317"/>
    </location>
</feature>
<dbReference type="Pfam" id="PF14916">
    <property type="entry name" value="CCDC92"/>
    <property type="match status" value="1"/>
</dbReference>
<dbReference type="RefSeq" id="XP_070482937.1">
    <property type="nucleotide sequence ID" value="XM_070626836.1"/>
</dbReference>
<evidence type="ECO:0000313" key="5">
    <source>
        <dbReference type="Proteomes" id="UP001652662"/>
    </source>
</evidence>
<organism evidence="5 6">
    <name type="scientific">Equus przewalskii</name>
    <name type="common">Przewalski's horse</name>
    <name type="synonym">Equus caballus przewalskii</name>
    <dbReference type="NCBI Taxonomy" id="9798"/>
    <lineage>
        <taxon>Eukaryota</taxon>
        <taxon>Metazoa</taxon>
        <taxon>Chordata</taxon>
        <taxon>Craniata</taxon>
        <taxon>Vertebrata</taxon>
        <taxon>Euteleostomi</taxon>
        <taxon>Mammalia</taxon>
        <taxon>Eutheria</taxon>
        <taxon>Laurasiatheria</taxon>
        <taxon>Perissodactyla</taxon>
        <taxon>Equidae</taxon>
        <taxon>Equus</taxon>
    </lineage>
</organism>
<dbReference type="PANTHER" id="PTHR14882">
    <property type="entry name" value="COILED-COIL DOMAIN-CONTAINING 74A"/>
    <property type="match status" value="1"/>
</dbReference>
<dbReference type="InterPro" id="IPR029422">
    <property type="entry name" value="CCDC74_C"/>
</dbReference>
<dbReference type="InterPro" id="IPR040370">
    <property type="entry name" value="CCDC74A/CCDC74B/CCDC92"/>
</dbReference>
<feature type="compositionally biased region" description="Basic and acidic residues" evidence="2">
    <location>
        <begin position="160"/>
        <end position="173"/>
    </location>
</feature>
<dbReference type="Proteomes" id="UP001652662">
    <property type="component" value="Chromosome 7"/>
</dbReference>
<feature type="domain" description="CCDC92/74 N-terminal" evidence="3">
    <location>
        <begin position="74"/>
        <end position="126"/>
    </location>
</feature>
<keyword evidence="1" id="KW-0175">Coiled coil</keyword>
<feature type="region of interest" description="Disordered" evidence="2">
    <location>
        <begin position="1"/>
        <end position="75"/>
    </location>
</feature>
<evidence type="ECO:0000313" key="6">
    <source>
        <dbReference type="RefSeq" id="XP_070482937.1"/>
    </source>
</evidence>
<evidence type="ECO:0000256" key="2">
    <source>
        <dbReference type="SAM" id="MobiDB-lite"/>
    </source>
</evidence>
<feature type="compositionally biased region" description="Low complexity" evidence="2">
    <location>
        <begin position="35"/>
        <end position="49"/>
    </location>
</feature>
<gene>
    <name evidence="6" type="primary">CCDC74B</name>
</gene>